<protein>
    <submittedName>
        <fullName evidence="1">Esterase family protein</fullName>
    </submittedName>
</protein>
<dbReference type="EMBL" id="CP073084">
    <property type="protein sequence ID" value="QUE54753.1"/>
    <property type="molecule type" value="Genomic_DNA"/>
</dbReference>
<dbReference type="SUPFAM" id="SSF53474">
    <property type="entry name" value="alpha/beta-Hydrolases"/>
    <property type="match status" value="1"/>
</dbReference>
<dbReference type="InterPro" id="IPR029058">
    <property type="entry name" value="AB_hydrolase_fold"/>
</dbReference>
<proteinExistence type="predicted"/>
<gene>
    <name evidence="1" type="ORF">INT76_02375</name>
</gene>
<accession>A0ABX7YMQ9</accession>
<sequence>MAIMKIEYHSQVLDMERRVNVLYPDRDRVPNPDDTDIPVLYLLHGMGGSQDSWLNRSTIERLVRYTNLIVVMVSTDKGWYTNTTYGMNYYDAIAIELPQVLKRFFPNMSDKREKTFIAGLSMGGYGAFKLALTTNRFSHAASLSGALHFDFDNEAAKTLGSEAYWRGVFGDIENMATNPDSIENLSKQSDKQTKFYAWCGKEDYLYSGHQLAVNFLLEEGFDLEAKDGPGKHEWYYWNQQIEEVLQWLPIDFVLEERLS</sequence>
<dbReference type="RefSeq" id="WP_212571812.1">
    <property type="nucleotide sequence ID" value="NZ_CP073084.1"/>
</dbReference>
<dbReference type="InterPro" id="IPR000801">
    <property type="entry name" value="Esterase-like"/>
</dbReference>
<dbReference type="PANTHER" id="PTHR48098">
    <property type="entry name" value="ENTEROCHELIN ESTERASE-RELATED"/>
    <property type="match status" value="1"/>
</dbReference>
<dbReference type="Proteomes" id="UP000677616">
    <property type="component" value="Chromosome"/>
</dbReference>
<name>A0ABX7YMQ9_9STRE</name>
<dbReference type="Pfam" id="PF00756">
    <property type="entry name" value="Esterase"/>
    <property type="match status" value="1"/>
</dbReference>
<reference evidence="1 2" key="1">
    <citation type="submission" date="2021-04" db="EMBL/GenBank/DDBJ databases">
        <title>Complete genome sequence of a novel Streptococcus species.</title>
        <authorList>
            <person name="Teng J.L.L."/>
        </authorList>
    </citation>
    <scope>NUCLEOTIDE SEQUENCE [LARGE SCALE GENOMIC DNA]</scope>
    <source>
        <strain evidence="1 2">HKU75</strain>
    </source>
</reference>
<dbReference type="PANTHER" id="PTHR48098:SF1">
    <property type="entry name" value="DIACYLGLYCEROL ACYLTRANSFERASE_MYCOLYLTRANSFERASE AG85A"/>
    <property type="match status" value="1"/>
</dbReference>
<dbReference type="InterPro" id="IPR050583">
    <property type="entry name" value="Mycobacterial_A85_antigen"/>
</dbReference>
<evidence type="ECO:0000313" key="1">
    <source>
        <dbReference type="EMBL" id="QUE54753.1"/>
    </source>
</evidence>
<dbReference type="Gene3D" id="3.40.50.1820">
    <property type="entry name" value="alpha/beta hydrolase"/>
    <property type="match status" value="1"/>
</dbReference>
<keyword evidence="2" id="KW-1185">Reference proteome</keyword>
<evidence type="ECO:0000313" key="2">
    <source>
        <dbReference type="Proteomes" id="UP000677616"/>
    </source>
</evidence>
<organism evidence="1 2">
    <name type="scientific">Streptococcus oriscaviae</name>
    <dbReference type="NCBI Taxonomy" id="2781599"/>
    <lineage>
        <taxon>Bacteria</taxon>
        <taxon>Bacillati</taxon>
        <taxon>Bacillota</taxon>
        <taxon>Bacilli</taxon>
        <taxon>Lactobacillales</taxon>
        <taxon>Streptococcaceae</taxon>
        <taxon>Streptococcus</taxon>
    </lineage>
</organism>